<name>A0ABV6EN74_9BRAD</name>
<keyword evidence="3 8" id="KW-0805">Transcription regulation</keyword>
<sequence length="158" mass="17180">MVEKVPMTAGGYAALTDELKKRQSVDRPRIIEHIAEARSHGDLSENAEYHAAKEEQSHNEGRIAELEDKLARADIIDISKLSGDTIKFGATVTLIDEDTEKKAVWQIVGEAEADAKKGKISITSPLARALIGKKMGTSVEVVAPGGAKAYEIAKVEWR</sequence>
<evidence type="ECO:0000256" key="8">
    <source>
        <dbReference type="HAMAP-Rule" id="MF_00105"/>
    </source>
</evidence>
<dbReference type="PROSITE" id="PS00829">
    <property type="entry name" value="GREAB_1"/>
    <property type="match status" value="1"/>
</dbReference>
<dbReference type="InterPro" id="IPR036805">
    <property type="entry name" value="Tscrpt_elong_fac_GreA/B_N_sf"/>
</dbReference>
<protein>
    <recommendedName>
        <fullName evidence="2 8">Transcription elongation factor GreA</fullName>
    </recommendedName>
    <alternativeName>
        <fullName evidence="7 8">Transcript cleavage factor GreA</fullName>
    </alternativeName>
</protein>
<dbReference type="InterPro" id="IPR036953">
    <property type="entry name" value="GreA/GreB_C_sf"/>
</dbReference>
<dbReference type="InterPro" id="IPR018151">
    <property type="entry name" value="TF_GreA/GreB_CS"/>
</dbReference>
<evidence type="ECO:0000256" key="3">
    <source>
        <dbReference type="ARBA" id="ARBA00023015"/>
    </source>
</evidence>
<keyword evidence="5 8" id="KW-0804">Transcription</keyword>
<dbReference type="PANTHER" id="PTHR30437">
    <property type="entry name" value="TRANSCRIPTION ELONGATION FACTOR GREA"/>
    <property type="match status" value="1"/>
</dbReference>
<comment type="caution">
    <text evidence="12">The sequence shown here is derived from an EMBL/GenBank/DDBJ whole genome shotgun (WGS) entry which is preliminary data.</text>
</comment>
<evidence type="ECO:0000313" key="13">
    <source>
        <dbReference type="Proteomes" id="UP001589775"/>
    </source>
</evidence>
<reference evidence="12 13" key="1">
    <citation type="submission" date="2024-09" db="EMBL/GenBank/DDBJ databases">
        <authorList>
            <person name="Sun Q."/>
            <person name="Mori K."/>
        </authorList>
    </citation>
    <scope>NUCLEOTIDE SEQUENCE [LARGE SCALE GENOMIC DNA]</scope>
    <source>
        <strain evidence="12 13">KCTC 23279</strain>
    </source>
</reference>
<dbReference type="NCBIfam" id="NF001261">
    <property type="entry name" value="PRK00226.1-2"/>
    <property type="match status" value="1"/>
</dbReference>
<evidence type="ECO:0000313" key="12">
    <source>
        <dbReference type="EMBL" id="MFC0239680.1"/>
    </source>
</evidence>
<gene>
    <name evidence="8 12" type="primary">greA</name>
    <name evidence="12" type="ORF">ACFFJ6_04335</name>
</gene>
<evidence type="ECO:0000259" key="10">
    <source>
        <dbReference type="Pfam" id="PF01272"/>
    </source>
</evidence>
<evidence type="ECO:0000256" key="1">
    <source>
        <dbReference type="ARBA" id="ARBA00008213"/>
    </source>
</evidence>
<evidence type="ECO:0000256" key="7">
    <source>
        <dbReference type="ARBA" id="ARBA00030776"/>
    </source>
</evidence>
<dbReference type="SUPFAM" id="SSF46557">
    <property type="entry name" value="GreA transcript cleavage protein, N-terminal domain"/>
    <property type="match status" value="1"/>
</dbReference>
<dbReference type="NCBIfam" id="NF001263">
    <property type="entry name" value="PRK00226.1-4"/>
    <property type="match status" value="1"/>
</dbReference>
<evidence type="ECO:0000256" key="2">
    <source>
        <dbReference type="ARBA" id="ARBA00013729"/>
    </source>
</evidence>
<dbReference type="NCBIfam" id="TIGR01462">
    <property type="entry name" value="greA"/>
    <property type="match status" value="1"/>
</dbReference>
<dbReference type="GO" id="GO:0003746">
    <property type="term" value="F:translation elongation factor activity"/>
    <property type="evidence" value="ECO:0007669"/>
    <property type="project" value="UniProtKB-KW"/>
</dbReference>
<dbReference type="InterPro" id="IPR028624">
    <property type="entry name" value="Tscrpt_elong_fac_GreA/B"/>
</dbReference>
<accession>A0ABV6EN74</accession>
<organism evidence="12 13">
    <name type="scientific">Rhodopseudomonas telluris</name>
    <dbReference type="NCBI Taxonomy" id="644215"/>
    <lineage>
        <taxon>Bacteria</taxon>
        <taxon>Pseudomonadati</taxon>
        <taxon>Pseudomonadota</taxon>
        <taxon>Alphaproteobacteria</taxon>
        <taxon>Hyphomicrobiales</taxon>
        <taxon>Nitrobacteraceae</taxon>
        <taxon>Rhodopseudomonas</taxon>
    </lineage>
</organism>
<dbReference type="EMBL" id="JBHLWM010000001">
    <property type="protein sequence ID" value="MFC0239680.1"/>
    <property type="molecule type" value="Genomic_DNA"/>
</dbReference>
<evidence type="ECO:0000256" key="9">
    <source>
        <dbReference type="RuleBase" id="RU000556"/>
    </source>
</evidence>
<comment type="similarity">
    <text evidence="1 8 9">Belongs to the GreA/GreB family.</text>
</comment>
<dbReference type="PIRSF" id="PIRSF006092">
    <property type="entry name" value="GreA_GreB"/>
    <property type="match status" value="1"/>
</dbReference>
<dbReference type="PANTHER" id="PTHR30437:SF4">
    <property type="entry name" value="TRANSCRIPTION ELONGATION FACTOR GREA"/>
    <property type="match status" value="1"/>
</dbReference>
<keyword evidence="12" id="KW-0648">Protein biosynthesis</keyword>
<dbReference type="Gene3D" id="1.10.287.180">
    <property type="entry name" value="Transcription elongation factor, GreA/GreB, N-terminal domain"/>
    <property type="match status" value="1"/>
</dbReference>
<dbReference type="Gene3D" id="3.10.50.30">
    <property type="entry name" value="Transcription elongation factor, GreA/GreB, C-terminal domain"/>
    <property type="match status" value="1"/>
</dbReference>
<feature type="domain" description="Transcription elongation factor GreA/GreB C-terminal" evidence="10">
    <location>
        <begin position="83"/>
        <end position="156"/>
    </location>
</feature>
<dbReference type="Pfam" id="PF03449">
    <property type="entry name" value="GreA_GreB_N"/>
    <property type="match status" value="1"/>
</dbReference>
<dbReference type="NCBIfam" id="NF001264">
    <property type="entry name" value="PRK00226.1-5"/>
    <property type="match status" value="1"/>
</dbReference>
<dbReference type="HAMAP" id="MF_00105">
    <property type="entry name" value="GreA_GreB"/>
    <property type="match status" value="1"/>
</dbReference>
<keyword evidence="12" id="KW-0251">Elongation factor</keyword>
<dbReference type="RefSeq" id="WP_378384728.1">
    <property type="nucleotide sequence ID" value="NZ_JBHLWM010000001.1"/>
</dbReference>
<keyword evidence="4 8" id="KW-0238">DNA-binding</keyword>
<feature type="domain" description="Transcription elongation factor GreA/GreB N-terminal" evidence="11">
    <location>
        <begin position="5"/>
        <end position="75"/>
    </location>
</feature>
<evidence type="ECO:0000256" key="6">
    <source>
        <dbReference type="ARBA" id="ARBA00024916"/>
    </source>
</evidence>
<dbReference type="Pfam" id="PF01272">
    <property type="entry name" value="GreA_GreB"/>
    <property type="match status" value="1"/>
</dbReference>
<comment type="function">
    <text evidence="6 8 9">Necessary for efficient RNA polymerase transcription elongation past template-encoded arresting sites. The arresting sites in DNA have the property of trapping a certain fraction of elongating RNA polymerases that pass through, resulting in locked ternary complexes. Cleavage of the nascent transcript by cleavage factors such as GreA or GreB allows the resumption of elongation from the new 3'terminus. GreA releases sequences of 2 to 3 nucleotides.</text>
</comment>
<evidence type="ECO:0000256" key="5">
    <source>
        <dbReference type="ARBA" id="ARBA00023163"/>
    </source>
</evidence>
<dbReference type="InterPro" id="IPR023459">
    <property type="entry name" value="Tscrpt_elong_fac_GreA/B_fam"/>
</dbReference>
<dbReference type="InterPro" id="IPR006359">
    <property type="entry name" value="Tscrpt_elong_fac_GreA"/>
</dbReference>
<dbReference type="InterPro" id="IPR001437">
    <property type="entry name" value="Tscrpt_elong_fac_GreA/B_C"/>
</dbReference>
<dbReference type="Proteomes" id="UP001589775">
    <property type="component" value="Unassembled WGS sequence"/>
</dbReference>
<evidence type="ECO:0000256" key="4">
    <source>
        <dbReference type="ARBA" id="ARBA00023125"/>
    </source>
</evidence>
<proteinExistence type="inferred from homology"/>
<dbReference type="SUPFAM" id="SSF54534">
    <property type="entry name" value="FKBP-like"/>
    <property type="match status" value="1"/>
</dbReference>
<dbReference type="InterPro" id="IPR022691">
    <property type="entry name" value="Tscrpt_elong_fac_GreA/B_N"/>
</dbReference>
<keyword evidence="13" id="KW-1185">Reference proteome</keyword>
<evidence type="ECO:0000259" key="11">
    <source>
        <dbReference type="Pfam" id="PF03449"/>
    </source>
</evidence>